<sequence length="95" mass="11308">MGGFYGHFKRPRWVMKYLKKQNASDVDIVITVDGYDVIACYQEKYEKAVEYFMQNTAERKEKFSEEDIIKSMYRYVTSSLTLVTGKKMIKSYLIY</sequence>
<dbReference type="EMBL" id="QSBY01000007">
    <property type="protein sequence ID" value="RHW71741.1"/>
    <property type="molecule type" value="Genomic_DNA"/>
</dbReference>
<evidence type="ECO:0000313" key="1">
    <source>
        <dbReference type="EMBL" id="RHW71741.1"/>
    </source>
</evidence>
<reference evidence="1 2" key="1">
    <citation type="submission" date="2018-09" db="EMBL/GenBank/DDBJ databases">
        <title>whole genome sequence of T. equiperdum IVM-t1 strain.</title>
        <authorList>
            <person name="Suganuma K."/>
        </authorList>
    </citation>
    <scope>NUCLEOTIDE SEQUENCE [LARGE SCALE GENOMIC DNA]</scope>
    <source>
        <strain evidence="1 2">IVM-t1</strain>
    </source>
</reference>
<evidence type="ECO:0000313" key="2">
    <source>
        <dbReference type="Proteomes" id="UP000266743"/>
    </source>
</evidence>
<organism evidence="1 2">
    <name type="scientific">Trypanosoma brucei equiperdum</name>
    <dbReference type="NCBI Taxonomy" id="630700"/>
    <lineage>
        <taxon>Eukaryota</taxon>
        <taxon>Discoba</taxon>
        <taxon>Euglenozoa</taxon>
        <taxon>Kinetoplastea</taxon>
        <taxon>Metakinetoplastina</taxon>
        <taxon>Trypanosomatida</taxon>
        <taxon>Trypanosomatidae</taxon>
        <taxon>Trypanosoma</taxon>
    </lineage>
</organism>
<protein>
    <submittedName>
        <fullName evidence="1">Uncharacterized protein</fullName>
    </submittedName>
</protein>
<dbReference type="Proteomes" id="UP000266743">
    <property type="component" value="Chromosome 7"/>
</dbReference>
<proteinExistence type="predicted"/>
<comment type="caution">
    <text evidence="1">The sequence shown here is derived from an EMBL/GenBank/DDBJ whole genome shotgun (WGS) entry which is preliminary data.</text>
</comment>
<name>A0A3L6L846_9TRYP</name>
<dbReference type="PANTHER" id="PTHR36587:SF2">
    <property type="entry name" value="EXPRESSION SITE-ASSOCIATED GENE 3 (ESAG3)-LIKE PROTEIN"/>
    <property type="match status" value="1"/>
</dbReference>
<dbReference type="AlphaFoldDB" id="A0A3L6L846"/>
<gene>
    <name evidence="1" type="ORF">DPX39_070011900</name>
</gene>
<dbReference type="PANTHER" id="PTHR36587">
    <property type="entry name" value="EXPRESSION SITE-ASSOCIATED GENE 3 (ESAG3)-LIKE PROTEIN"/>
    <property type="match status" value="1"/>
</dbReference>
<accession>A0A3L6L846</accession>